<sequence length="108" mass="11920">MFGKRLRGTDSPITRDTGFGVGAQVYVVDRFEDPTTPFPDGPTGFVVRHGGSAWGPVSVIGGSSRVWWIEFDTPQYTADLEGPLSRVQVPERYLRLAPPVGENDYLSY</sequence>
<dbReference type="OrthoDB" id="3543799at2"/>
<organism evidence="1 2">
    <name type="scientific">Frondihabitans australicus</name>
    <dbReference type="NCBI Taxonomy" id="386892"/>
    <lineage>
        <taxon>Bacteria</taxon>
        <taxon>Bacillati</taxon>
        <taxon>Actinomycetota</taxon>
        <taxon>Actinomycetes</taxon>
        <taxon>Micrococcales</taxon>
        <taxon>Microbacteriaceae</taxon>
        <taxon>Frondihabitans</taxon>
    </lineage>
</organism>
<protein>
    <submittedName>
        <fullName evidence="1">Uncharacterized protein</fullName>
    </submittedName>
</protein>
<dbReference type="AlphaFoldDB" id="A0A495ID81"/>
<keyword evidence="2" id="KW-1185">Reference proteome</keyword>
<dbReference type="EMBL" id="RBKS01000001">
    <property type="protein sequence ID" value="RKR73964.1"/>
    <property type="molecule type" value="Genomic_DNA"/>
</dbReference>
<dbReference type="RefSeq" id="WP_121368765.1">
    <property type="nucleotide sequence ID" value="NZ_RBKS01000001.1"/>
</dbReference>
<comment type="caution">
    <text evidence="1">The sequence shown here is derived from an EMBL/GenBank/DDBJ whole genome shotgun (WGS) entry which is preliminary data.</text>
</comment>
<reference evidence="1 2" key="1">
    <citation type="submission" date="2018-10" db="EMBL/GenBank/DDBJ databases">
        <title>Sequencing the genomes of 1000 actinobacteria strains.</title>
        <authorList>
            <person name="Klenk H.-P."/>
        </authorList>
    </citation>
    <scope>NUCLEOTIDE SEQUENCE [LARGE SCALE GENOMIC DNA]</scope>
    <source>
        <strain evidence="1 2">DSM 17894</strain>
    </source>
</reference>
<proteinExistence type="predicted"/>
<accession>A0A495ID81</accession>
<dbReference type="Proteomes" id="UP000280008">
    <property type="component" value="Unassembled WGS sequence"/>
</dbReference>
<evidence type="ECO:0000313" key="1">
    <source>
        <dbReference type="EMBL" id="RKR73964.1"/>
    </source>
</evidence>
<name>A0A495ID81_9MICO</name>
<gene>
    <name evidence="1" type="ORF">C8E83_1064</name>
</gene>
<evidence type="ECO:0000313" key="2">
    <source>
        <dbReference type="Proteomes" id="UP000280008"/>
    </source>
</evidence>